<dbReference type="InterPro" id="IPR013656">
    <property type="entry name" value="PAS_4"/>
</dbReference>
<keyword evidence="6 10" id="KW-0418">Kinase</keyword>
<dbReference type="Pfam" id="PF07568">
    <property type="entry name" value="HisKA_2"/>
    <property type="match status" value="1"/>
</dbReference>
<dbReference type="SUPFAM" id="SSF55874">
    <property type="entry name" value="ATPase domain of HSP90 chaperone/DNA topoisomerase II/histidine kinase"/>
    <property type="match status" value="1"/>
</dbReference>
<evidence type="ECO:0000256" key="2">
    <source>
        <dbReference type="ARBA" id="ARBA00012438"/>
    </source>
</evidence>
<keyword evidence="5" id="KW-0547">Nucleotide-binding</keyword>
<keyword evidence="4 10" id="KW-0808">Transferase</keyword>
<accession>A0ABW4TSB2</accession>
<proteinExistence type="predicted"/>
<dbReference type="InterPro" id="IPR022066">
    <property type="entry name" value="PdtaS_GAF"/>
</dbReference>
<dbReference type="Gene3D" id="3.30.450.280">
    <property type="entry name" value="GAF domain"/>
    <property type="match status" value="1"/>
</dbReference>
<evidence type="ECO:0000256" key="3">
    <source>
        <dbReference type="ARBA" id="ARBA00022553"/>
    </source>
</evidence>
<dbReference type="InterPro" id="IPR000014">
    <property type="entry name" value="PAS"/>
</dbReference>
<dbReference type="PRINTS" id="PR00344">
    <property type="entry name" value="BCTRLSENSOR"/>
</dbReference>
<dbReference type="Pfam" id="PF12282">
    <property type="entry name" value="GAF_PdtaS"/>
    <property type="match status" value="1"/>
</dbReference>
<dbReference type="Pfam" id="PF02518">
    <property type="entry name" value="HATPase_c"/>
    <property type="match status" value="1"/>
</dbReference>
<name>A0ABW4TSB2_9ACTN</name>
<dbReference type="InterPro" id="IPR036890">
    <property type="entry name" value="HATPase_C_sf"/>
</dbReference>
<keyword evidence="11" id="KW-1185">Reference proteome</keyword>
<gene>
    <name evidence="10" type="ORF">ACFSDE_16160</name>
</gene>
<evidence type="ECO:0000256" key="5">
    <source>
        <dbReference type="ARBA" id="ARBA00022741"/>
    </source>
</evidence>
<evidence type="ECO:0000256" key="4">
    <source>
        <dbReference type="ARBA" id="ARBA00022679"/>
    </source>
</evidence>
<dbReference type="RefSeq" id="WP_343920288.1">
    <property type="nucleotide sequence ID" value="NZ_BAAAJT010000002.1"/>
</dbReference>
<keyword evidence="7" id="KW-0067">ATP-binding</keyword>
<dbReference type="EC" id="2.7.13.3" evidence="2"/>
<evidence type="ECO:0000259" key="9">
    <source>
        <dbReference type="PROSITE" id="PS50109"/>
    </source>
</evidence>
<comment type="catalytic activity">
    <reaction evidence="1">
        <text>ATP + protein L-histidine = ADP + protein N-phospho-L-histidine.</text>
        <dbReference type="EC" id="2.7.13.3"/>
    </reaction>
</comment>
<dbReference type="PANTHER" id="PTHR41523">
    <property type="entry name" value="TWO-COMPONENT SYSTEM SENSOR PROTEIN"/>
    <property type="match status" value="1"/>
</dbReference>
<feature type="domain" description="Histidine kinase" evidence="9">
    <location>
        <begin position="294"/>
        <end position="487"/>
    </location>
</feature>
<dbReference type="PROSITE" id="PS50109">
    <property type="entry name" value="HIS_KIN"/>
    <property type="match status" value="1"/>
</dbReference>
<dbReference type="InterPro" id="IPR011495">
    <property type="entry name" value="Sig_transdc_His_kin_sub2_dim/P"/>
</dbReference>
<evidence type="ECO:0000313" key="10">
    <source>
        <dbReference type="EMBL" id="MFD1948338.1"/>
    </source>
</evidence>
<protein>
    <recommendedName>
        <fullName evidence="2">histidine kinase</fullName>
        <ecNumber evidence="2">2.7.13.3</ecNumber>
    </recommendedName>
</protein>
<keyword evidence="3" id="KW-0597">Phosphoprotein</keyword>
<reference evidence="11" key="1">
    <citation type="journal article" date="2019" name="Int. J. Syst. Evol. Microbiol.">
        <title>The Global Catalogue of Microorganisms (GCM) 10K type strain sequencing project: providing services to taxonomists for standard genome sequencing and annotation.</title>
        <authorList>
            <consortium name="The Broad Institute Genomics Platform"/>
            <consortium name="The Broad Institute Genome Sequencing Center for Infectious Disease"/>
            <person name="Wu L."/>
            <person name="Ma J."/>
        </authorList>
    </citation>
    <scope>NUCLEOTIDE SEQUENCE [LARGE SCALE GENOMIC DNA]</scope>
    <source>
        <strain evidence="11">CGMCC 1.12477</strain>
    </source>
</reference>
<evidence type="ECO:0000256" key="6">
    <source>
        <dbReference type="ARBA" id="ARBA00022777"/>
    </source>
</evidence>
<sequence length="487" mass="52798">MPSLSELVRSHTDLDAEDVAWLQLIQADWQIVADLSFADLVLWLPDREGRGFWAGAQMRPTTGPTAYVDDVVGTFVPTGRRPMLDAAYGQGRLVREGDPEWRDHVPVRVETIPVRRAGRVIAVIGRHTNLLGVRTPSRLELSYLQTAADLTQMIAAGSFPAPGQRGDHADSPRVGDGFVRTDAGGRVSYASPNALSLFRRLGLSGDLEGLDLAAVTRELVPARRRPDEETVSAVLGGRVHRDTELGTDDVALIVRSIPLRPQGEPIGALVLVRDVTDLRRRDRELVTKDATIREIHHRVKNNLQTVAALLRLQARRIGTPEARAALEEAVRRVGSIAIVHETLSTAADEQVAFDEIADRLGRMVTEVSAAGDRVRVLRTGSFGILPSEAATALAMVLTEVLQNAVEHGYEEDQPGRIEVDVTKGGGRLEVVVQDDGRGLPAGFDLDASTNLGLSIVRTLVESELAGRLRLTASPSGGTRVEVDVPRP</sequence>
<dbReference type="Gene3D" id="3.30.565.10">
    <property type="entry name" value="Histidine kinase-like ATPase, C-terminal domain"/>
    <property type="match status" value="1"/>
</dbReference>
<dbReference type="InterPro" id="IPR038424">
    <property type="entry name" value="H_kinase_PdtaS_GAF_sf"/>
</dbReference>
<evidence type="ECO:0000256" key="7">
    <source>
        <dbReference type="ARBA" id="ARBA00022840"/>
    </source>
</evidence>
<dbReference type="GO" id="GO:0004673">
    <property type="term" value="F:protein histidine kinase activity"/>
    <property type="evidence" value="ECO:0007669"/>
    <property type="project" value="UniProtKB-EC"/>
</dbReference>
<dbReference type="Gene3D" id="3.30.450.20">
    <property type="entry name" value="PAS domain"/>
    <property type="match status" value="1"/>
</dbReference>
<organism evidence="10 11">
    <name type="scientific">Nocardioides aestuarii</name>
    <dbReference type="NCBI Taxonomy" id="252231"/>
    <lineage>
        <taxon>Bacteria</taxon>
        <taxon>Bacillati</taxon>
        <taxon>Actinomycetota</taxon>
        <taxon>Actinomycetes</taxon>
        <taxon>Propionibacteriales</taxon>
        <taxon>Nocardioidaceae</taxon>
        <taxon>Nocardioides</taxon>
    </lineage>
</organism>
<evidence type="ECO:0000256" key="8">
    <source>
        <dbReference type="ARBA" id="ARBA00023012"/>
    </source>
</evidence>
<dbReference type="EMBL" id="JBHUGD010000003">
    <property type="protein sequence ID" value="MFD1948338.1"/>
    <property type="molecule type" value="Genomic_DNA"/>
</dbReference>
<dbReference type="InterPro" id="IPR004358">
    <property type="entry name" value="Sig_transdc_His_kin-like_C"/>
</dbReference>
<dbReference type="SMART" id="SM00387">
    <property type="entry name" value="HATPase_c"/>
    <property type="match status" value="1"/>
</dbReference>
<keyword evidence="8" id="KW-0902">Two-component regulatory system</keyword>
<evidence type="ECO:0000256" key="1">
    <source>
        <dbReference type="ARBA" id="ARBA00000085"/>
    </source>
</evidence>
<comment type="caution">
    <text evidence="10">The sequence shown here is derived from an EMBL/GenBank/DDBJ whole genome shotgun (WGS) entry which is preliminary data.</text>
</comment>
<dbReference type="CDD" id="cd00130">
    <property type="entry name" value="PAS"/>
    <property type="match status" value="1"/>
</dbReference>
<dbReference type="Pfam" id="PF08448">
    <property type="entry name" value="PAS_4"/>
    <property type="match status" value="1"/>
</dbReference>
<dbReference type="Proteomes" id="UP001597351">
    <property type="component" value="Unassembled WGS sequence"/>
</dbReference>
<dbReference type="PANTHER" id="PTHR41523:SF8">
    <property type="entry name" value="ETHYLENE RESPONSE SENSOR PROTEIN"/>
    <property type="match status" value="1"/>
</dbReference>
<dbReference type="InterPro" id="IPR005467">
    <property type="entry name" value="His_kinase_dom"/>
</dbReference>
<evidence type="ECO:0000313" key="11">
    <source>
        <dbReference type="Proteomes" id="UP001597351"/>
    </source>
</evidence>
<dbReference type="InterPro" id="IPR003594">
    <property type="entry name" value="HATPase_dom"/>
</dbReference>